<dbReference type="EMBL" id="JBHTMM010000016">
    <property type="protein sequence ID" value="MFD1307155.1"/>
    <property type="molecule type" value="Genomic_DNA"/>
</dbReference>
<proteinExistence type="predicted"/>
<evidence type="ECO:0000313" key="1">
    <source>
        <dbReference type="EMBL" id="MFD1307155.1"/>
    </source>
</evidence>
<dbReference type="InterPro" id="IPR057705">
    <property type="entry name" value="DUF7945"/>
</dbReference>
<reference evidence="2" key="1">
    <citation type="journal article" date="2019" name="Int. J. Syst. Evol. Microbiol.">
        <title>The Global Catalogue of Microorganisms (GCM) 10K type strain sequencing project: providing services to taxonomists for standard genome sequencing and annotation.</title>
        <authorList>
            <consortium name="The Broad Institute Genomics Platform"/>
            <consortium name="The Broad Institute Genome Sequencing Center for Infectious Disease"/>
            <person name="Wu L."/>
            <person name="Ma J."/>
        </authorList>
    </citation>
    <scope>NUCLEOTIDE SEQUENCE [LARGE SCALE GENOMIC DNA]</scope>
    <source>
        <strain evidence="2">CGMCC 4.7020</strain>
    </source>
</reference>
<name>A0ABW3XCU9_9ACTN</name>
<dbReference type="Proteomes" id="UP001597058">
    <property type="component" value="Unassembled WGS sequence"/>
</dbReference>
<keyword evidence="2" id="KW-1185">Reference proteome</keyword>
<dbReference type="NCBIfam" id="NF047838">
    <property type="entry name" value="SCO4402_fam"/>
    <property type="match status" value="1"/>
</dbReference>
<comment type="caution">
    <text evidence="1">The sequence shown here is derived from an EMBL/GenBank/DDBJ whole genome shotgun (WGS) entry which is preliminary data.</text>
</comment>
<sequence length="170" mass="18496">MRLVSVEGWPSGKMGCFSPGGFPEMPIRPQGAVDRLGAVCEDARLIANHRVHVVPAVLALANPPWQQDVWLDPSAFESLDHVFHTLFDDFCDAGEPERFLGVSLRTEEEVALMRELGIALNAAAAQAPNDTDEEYLQSPSWPKVVAVAGRLAQVLVANDLKELAALHEST</sequence>
<accession>A0ABW3XCU9</accession>
<protein>
    <submittedName>
        <fullName evidence="1">Uncharacterized protein</fullName>
    </submittedName>
</protein>
<gene>
    <name evidence="1" type="ORF">ACFQ5X_15030</name>
</gene>
<dbReference type="Pfam" id="PF25656">
    <property type="entry name" value="DUF7945"/>
    <property type="match status" value="1"/>
</dbReference>
<organism evidence="1 2">
    <name type="scientific">Streptomyces kaempferi</name>
    <dbReference type="NCBI Taxonomy" id="333725"/>
    <lineage>
        <taxon>Bacteria</taxon>
        <taxon>Bacillati</taxon>
        <taxon>Actinomycetota</taxon>
        <taxon>Actinomycetes</taxon>
        <taxon>Kitasatosporales</taxon>
        <taxon>Streptomycetaceae</taxon>
        <taxon>Streptomyces</taxon>
    </lineage>
</organism>
<evidence type="ECO:0000313" key="2">
    <source>
        <dbReference type="Proteomes" id="UP001597058"/>
    </source>
</evidence>
<dbReference type="RefSeq" id="WP_381241167.1">
    <property type="nucleotide sequence ID" value="NZ_JBHSKH010000086.1"/>
</dbReference>